<protein>
    <submittedName>
        <fullName evidence="1">Uncharacterized protein</fullName>
    </submittedName>
</protein>
<organism evidence="1 2">
    <name type="scientific">Smallanthus sonchifolius</name>
    <dbReference type="NCBI Taxonomy" id="185202"/>
    <lineage>
        <taxon>Eukaryota</taxon>
        <taxon>Viridiplantae</taxon>
        <taxon>Streptophyta</taxon>
        <taxon>Embryophyta</taxon>
        <taxon>Tracheophyta</taxon>
        <taxon>Spermatophyta</taxon>
        <taxon>Magnoliopsida</taxon>
        <taxon>eudicotyledons</taxon>
        <taxon>Gunneridae</taxon>
        <taxon>Pentapetalae</taxon>
        <taxon>asterids</taxon>
        <taxon>campanulids</taxon>
        <taxon>Asterales</taxon>
        <taxon>Asteraceae</taxon>
        <taxon>Asteroideae</taxon>
        <taxon>Heliantheae alliance</taxon>
        <taxon>Millerieae</taxon>
        <taxon>Smallanthus</taxon>
    </lineage>
</organism>
<evidence type="ECO:0000313" key="2">
    <source>
        <dbReference type="Proteomes" id="UP001056120"/>
    </source>
</evidence>
<dbReference type="Proteomes" id="UP001056120">
    <property type="component" value="Linkage Group LG18"/>
</dbReference>
<comment type="caution">
    <text evidence="1">The sequence shown here is derived from an EMBL/GenBank/DDBJ whole genome shotgun (WGS) entry which is preliminary data.</text>
</comment>
<gene>
    <name evidence="1" type="ORF">L1987_55830</name>
</gene>
<name>A0ACB9EBQ0_9ASTR</name>
<reference evidence="1 2" key="2">
    <citation type="journal article" date="2022" name="Mol. Ecol. Resour.">
        <title>The genomes of chicory, endive, great burdock and yacon provide insights into Asteraceae paleo-polyploidization history and plant inulin production.</title>
        <authorList>
            <person name="Fan W."/>
            <person name="Wang S."/>
            <person name="Wang H."/>
            <person name="Wang A."/>
            <person name="Jiang F."/>
            <person name="Liu H."/>
            <person name="Zhao H."/>
            <person name="Xu D."/>
            <person name="Zhang Y."/>
        </authorList>
    </citation>
    <scope>NUCLEOTIDE SEQUENCE [LARGE SCALE GENOMIC DNA]</scope>
    <source>
        <strain evidence="2">cv. Yunnan</strain>
        <tissue evidence="1">Leaves</tissue>
    </source>
</reference>
<keyword evidence="2" id="KW-1185">Reference proteome</keyword>
<dbReference type="EMBL" id="CM042035">
    <property type="protein sequence ID" value="KAI3756018.1"/>
    <property type="molecule type" value="Genomic_DNA"/>
</dbReference>
<evidence type="ECO:0000313" key="1">
    <source>
        <dbReference type="EMBL" id="KAI3756018.1"/>
    </source>
</evidence>
<proteinExistence type="predicted"/>
<accession>A0ACB9EBQ0</accession>
<reference evidence="2" key="1">
    <citation type="journal article" date="2022" name="Mol. Ecol. Resour.">
        <title>The genomes of chicory, endive, great burdock and yacon provide insights into Asteraceae palaeo-polyploidization history and plant inulin production.</title>
        <authorList>
            <person name="Fan W."/>
            <person name="Wang S."/>
            <person name="Wang H."/>
            <person name="Wang A."/>
            <person name="Jiang F."/>
            <person name="Liu H."/>
            <person name="Zhao H."/>
            <person name="Xu D."/>
            <person name="Zhang Y."/>
        </authorList>
    </citation>
    <scope>NUCLEOTIDE SEQUENCE [LARGE SCALE GENOMIC DNA]</scope>
    <source>
        <strain evidence="2">cv. Yunnan</strain>
    </source>
</reference>
<sequence>MWALLAVCLGVEEKDKGLPNSLYMGQAMCTGSGLGKSTGFATSGTTDMDDFFSSLSGSQNEYRSFQK</sequence>